<organism evidence="1 2">
    <name type="scientific">Trichonephila clavata</name>
    <name type="common">Joro spider</name>
    <name type="synonym">Nephila clavata</name>
    <dbReference type="NCBI Taxonomy" id="2740835"/>
    <lineage>
        <taxon>Eukaryota</taxon>
        <taxon>Metazoa</taxon>
        <taxon>Ecdysozoa</taxon>
        <taxon>Arthropoda</taxon>
        <taxon>Chelicerata</taxon>
        <taxon>Arachnida</taxon>
        <taxon>Araneae</taxon>
        <taxon>Araneomorphae</taxon>
        <taxon>Entelegynae</taxon>
        <taxon>Araneoidea</taxon>
        <taxon>Nephilidae</taxon>
        <taxon>Trichonephila</taxon>
    </lineage>
</organism>
<evidence type="ECO:0000313" key="2">
    <source>
        <dbReference type="Proteomes" id="UP000887116"/>
    </source>
</evidence>
<accession>A0A8X6H4W6</accession>
<dbReference type="GO" id="GO:0004748">
    <property type="term" value="F:ribonucleoside-diphosphate reductase activity, thioredoxin disulfide as acceptor"/>
    <property type="evidence" value="ECO:0007669"/>
    <property type="project" value="TreeGrafter"/>
</dbReference>
<dbReference type="AlphaFoldDB" id="A0A8X6H4W6"/>
<dbReference type="EMBL" id="BMAO01032116">
    <property type="protein sequence ID" value="GFQ79779.1"/>
    <property type="molecule type" value="Genomic_DNA"/>
</dbReference>
<name>A0A8X6H4W6_TRICU</name>
<dbReference type="GO" id="GO:0005829">
    <property type="term" value="C:cytosol"/>
    <property type="evidence" value="ECO:0007669"/>
    <property type="project" value="TreeGrafter"/>
</dbReference>
<dbReference type="Proteomes" id="UP000887116">
    <property type="component" value="Unassembled WGS sequence"/>
</dbReference>
<dbReference type="PANTHER" id="PTHR23409:SF21">
    <property type="entry name" value="CAPSID PROTEIN"/>
    <property type="match status" value="1"/>
</dbReference>
<gene>
    <name evidence="1" type="primary">F54H12.2_79</name>
    <name evidence="1" type="ORF">TNCT_690281</name>
</gene>
<reference evidence="1" key="1">
    <citation type="submission" date="2020-07" db="EMBL/GenBank/DDBJ databases">
        <title>Multicomponent nature underlies the extraordinary mechanical properties of spider dragline silk.</title>
        <authorList>
            <person name="Kono N."/>
            <person name="Nakamura H."/>
            <person name="Mori M."/>
            <person name="Yoshida Y."/>
            <person name="Ohtoshi R."/>
            <person name="Malay A.D."/>
            <person name="Moran D.A.P."/>
            <person name="Tomita M."/>
            <person name="Numata K."/>
            <person name="Arakawa K."/>
        </authorList>
    </citation>
    <scope>NUCLEOTIDE SEQUENCE</scope>
</reference>
<protein>
    <submittedName>
        <fullName evidence="1">Uncharacterized protein F54H12.2</fullName>
    </submittedName>
</protein>
<dbReference type="OrthoDB" id="6100337at2759"/>
<keyword evidence="2" id="KW-1185">Reference proteome</keyword>
<comment type="caution">
    <text evidence="1">The sequence shown here is derived from an EMBL/GenBank/DDBJ whole genome shotgun (WGS) entry which is preliminary data.</text>
</comment>
<dbReference type="PANTHER" id="PTHR23409">
    <property type="entry name" value="RIBONUCLEOSIDE-DIPHOSPHATE REDUCTASE SMALL CHAIN"/>
    <property type="match status" value="1"/>
</dbReference>
<dbReference type="GO" id="GO:0009263">
    <property type="term" value="P:deoxyribonucleotide biosynthetic process"/>
    <property type="evidence" value="ECO:0007669"/>
    <property type="project" value="InterPro"/>
</dbReference>
<dbReference type="InterPro" id="IPR000358">
    <property type="entry name" value="RNR_small_fam"/>
</dbReference>
<proteinExistence type="predicted"/>
<sequence length="391" mass="43937">MDSRACACVKSELDLFNVNPVQLSTEDSSFTEIFPVASLSDKTPIEFYVSGSGEHYLDLVHTLLHLQVKIKKRNGTILGAPDQVVPINYLLNTLFSECSVTLNDKQVSSQANYSYRCIFDALLSPRVVQESMLTSGLFYKDAASKHESVELANGSDNIKPGYQTRYNICKDSKLIDMIGPLHFDLGNQSKCLINSVNFRVKLERNKDSFALMSATQDFKILILHASLFVRKVKVAPSILIAHEVALSKGVIKMPIRRTEVKYFALSSGMQPVTIPNAFIGQLPTRLIIGMVSDTAFNGDFSKNPHTHTFNFKHYNLLYLCILDGNRMIPSKPFQPKFDQSNSYGRCYMSLFTDLGRYHKDQDINISYSEYKDGYTLFAVDLTPDLSADGMH</sequence>
<evidence type="ECO:0000313" key="1">
    <source>
        <dbReference type="EMBL" id="GFQ79779.1"/>
    </source>
</evidence>